<keyword evidence="2" id="KW-1185">Reference proteome</keyword>
<dbReference type="EMBL" id="CALYLO010000006">
    <property type="protein sequence ID" value="CAH8247061.1"/>
    <property type="molecule type" value="Genomic_DNA"/>
</dbReference>
<accession>A0ABM9G5K5</accession>
<gene>
    <name evidence="1" type="ORF">WJ0W_004295</name>
</gene>
<protein>
    <submittedName>
        <fullName evidence="1">Uncharacterized protein</fullName>
    </submittedName>
</protein>
<dbReference type="RefSeq" id="WP_261945160.1">
    <property type="nucleotide sequence ID" value="NZ_CALYLO010000006.1"/>
</dbReference>
<name>A0ABM9G5K5_9BACL</name>
<organism evidence="1 2">
    <name type="scientific">Paenibacillus melissococcoides</name>
    <dbReference type="NCBI Taxonomy" id="2912268"/>
    <lineage>
        <taxon>Bacteria</taxon>
        <taxon>Bacillati</taxon>
        <taxon>Bacillota</taxon>
        <taxon>Bacilli</taxon>
        <taxon>Bacillales</taxon>
        <taxon>Paenibacillaceae</taxon>
        <taxon>Paenibacillus</taxon>
    </lineage>
</organism>
<dbReference type="Proteomes" id="UP001154322">
    <property type="component" value="Unassembled WGS sequence"/>
</dbReference>
<reference evidence="1" key="1">
    <citation type="submission" date="2022-06" db="EMBL/GenBank/DDBJ databases">
        <authorList>
            <person name="Dietemann V."/>
            <person name="Ory F."/>
            <person name="Dainat B."/>
            <person name="Oberhansli S."/>
        </authorList>
    </citation>
    <scope>NUCLEOTIDE SEQUENCE</scope>
    <source>
        <strain evidence="1">Ena-SAMPLE-TAB-26-04-2022-14:26:32:270-5432</strain>
    </source>
</reference>
<evidence type="ECO:0000313" key="1">
    <source>
        <dbReference type="EMBL" id="CAH8247061.1"/>
    </source>
</evidence>
<comment type="caution">
    <text evidence="1">The sequence shown here is derived from an EMBL/GenBank/DDBJ whole genome shotgun (WGS) entry which is preliminary data.</text>
</comment>
<proteinExistence type="predicted"/>
<sequence length="233" mass="26088">MIQFRPDFRTASGESQDVLFNGAYAGEFIWLYRERERLQGIFVMDESDVLARHRSAIEEQVERYVRHTAEALGVADLEVVFVTGQVQRIVTNDDDVAEYRAEAPGRQARPLGTGPMDRLEHAPDVENGTEGADDRIHVILARDHGSALLYDIYRDQNGSLPVGEATISTDGPEMSGYIDFRVPGTGADRACIGQELVCQLAKDKQVQWLHLTMMFHNEMIDEMIVDCASNDQG</sequence>
<evidence type="ECO:0000313" key="2">
    <source>
        <dbReference type="Proteomes" id="UP001154322"/>
    </source>
</evidence>